<dbReference type="SMART" id="SM00220">
    <property type="entry name" value="S_TKc"/>
    <property type="match status" value="1"/>
</dbReference>
<keyword evidence="16 21" id="KW-0067">ATP-binding</keyword>
<evidence type="ECO:0000256" key="22">
    <source>
        <dbReference type="SAM" id="Phobius"/>
    </source>
</evidence>
<evidence type="ECO:0000256" key="20">
    <source>
        <dbReference type="ARBA" id="ARBA00023180"/>
    </source>
</evidence>
<comment type="similarity">
    <text evidence="4">Belongs to the RLP family.</text>
</comment>
<evidence type="ECO:0000256" key="2">
    <source>
        <dbReference type="ARBA" id="ARBA00004479"/>
    </source>
</evidence>
<dbReference type="GO" id="GO:0048367">
    <property type="term" value="P:shoot system development"/>
    <property type="evidence" value="ECO:0007669"/>
    <property type="project" value="UniProtKB-ARBA"/>
</dbReference>
<evidence type="ECO:0000256" key="1">
    <source>
        <dbReference type="ARBA" id="ARBA00004162"/>
    </source>
</evidence>
<evidence type="ECO:0000256" key="18">
    <source>
        <dbReference type="ARBA" id="ARBA00023136"/>
    </source>
</evidence>
<reference evidence="25 26" key="1">
    <citation type="journal article" date="2023" name="Hortic Res">
        <title>Pangenome of water caltrop reveals structural variations and asymmetric subgenome divergence after allopolyploidization.</title>
        <authorList>
            <person name="Zhang X."/>
            <person name="Chen Y."/>
            <person name="Wang L."/>
            <person name="Yuan Y."/>
            <person name="Fang M."/>
            <person name="Shi L."/>
            <person name="Lu R."/>
            <person name="Comes H.P."/>
            <person name="Ma Y."/>
            <person name="Chen Y."/>
            <person name="Huang G."/>
            <person name="Zhou Y."/>
            <person name="Zheng Z."/>
            <person name="Qiu Y."/>
        </authorList>
    </citation>
    <scope>NUCLEOTIDE SEQUENCE [LARGE SCALE GENOMIC DNA]</scope>
    <source>
        <strain evidence="25">F231</strain>
    </source>
</reference>
<evidence type="ECO:0000313" key="26">
    <source>
        <dbReference type="Proteomes" id="UP001346149"/>
    </source>
</evidence>
<dbReference type="SMART" id="SM00369">
    <property type="entry name" value="LRR_TYP"/>
    <property type="match status" value="7"/>
</dbReference>
<keyword evidence="9" id="KW-0433">Leucine-rich repeat</keyword>
<dbReference type="Pfam" id="PF00560">
    <property type="entry name" value="LRR_1"/>
    <property type="match status" value="5"/>
</dbReference>
<evidence type="ECO:0000256" key="13">
    <source>
        <dbReference type="ARBA" id="ARBA00022737"/>
    </source>
</evidence>
<dbReference type="InterPro" id="IPR017441">
    <property type="entry name" value="Protein_kinase_ATP_BS"/>
</dbReference>
<name>A0AAN7KL54_TRANT</name>
<dbReference type="GO" id="GO:0005886">
    <property type="term" value="C:plasma membrane"/>
    <property type="evidence" value="ECO:0007669"/>
    <property type="project" value="UniProtKB-SubCell"/>
</dbReference>
<feature type="binding site" evidence="21">
    <location>
        <position position="714"/>
    </location>
    <ligand>
        <name>ATP</name>
        <dbReference type="ChEBI" id="CHEBI:30616"/>
    </ligand>
</feature>
<dbReference type="FunFam" id="3.80.10.10:FF:000215">
    <property type="entry name" value="Receptor-like protein kinase HSL1"/>
    <property type="match status" value="1"/>
</dbReference>
<sequence length="994" mass="109299">MGILNIWLLLFCFLLCYCPARTAANGDYEVLLQVKRSRLQDPDGNLGDWVASSGRSPCNWTGITCDDKNSTVVSINLSGLNIAGEFPFDFCRIRTLRSLNLGDNSFGGDLTSPSFSLCSGLSHLNLSSNYFVGDLPDFVPEFSVLEFLDLSFNNFCGEIPPSFGRLPSLKALLMVADLLNGSIPPFLCNLTQLTRLELTQNPLQHASLPKDIGNLTKLETLWIANSNLAGEIPDSIGKLTSLRLLDLSGNALTGRIPDTIANMESLENIILFNNQLSGELPEGISKLGALLQMDVSQNALTGSLPKNIAAMHLTTLYLNDNLLSGEIPDVLASNPRLQELKLFNNSFTGTLPRDLGKNSELENFDVSTNGFTGQLPQYLCHNNKLQRIVVFKNRFNGSIPSSYGDCRTLNYIRIENNQFSGEIPSGLWSLNGLTLLRLEGNLLEGTISPSISDAKAMTSLLIGNNDFSGSIPSQICHLSDLVVLDLSKNEFTGGIPSCITGLKNLQKIEMQENQLTGPIPASIKSWTSLTDLNLANNKLSGTIPPELGDLPVLTYLDLSSNYLSGEIPPELAKLTLNKFNLSDNRLHGRIPKGFNLKLYALSLMGNPGLCGPKSSELPSCSKVSKATLYIVLALAVCALLLLVSLIWSLRTKLRICFYCYKRKRLLKITTFQRIGLGEGDVLDHLTEGNLIGSGGSGKVYRVKLKSGRIVAAKKLWSGDRSLEAETVFRSEVDTLSRVKHGNIVTLVFSCTGKDCRVLAYDYMENGSLGDLLHGEKEAGLLDWPQRFKIAVGAAQGLAYLHHDCVPPIIHRDVKSNNILLDEDLRPHVADFGLAKTLQQVRADSATECQAKEEMSKVAGSYGYIAPEYAYTLKVDEKSDVYSFGVVLLELITGKRPNDPSFGDNKEIVKWVKETIMPSEGEKGEFKNNHFCNLNQLMDPRMDPSASDLEEIKKVLKIALWCTSIFPVNRPSMRRVVELLKERTPTFSKLDIDAQ</sequence>
<evidence type="ECO:0000256" key="12">
    <source>
        <dbReference type="ARBA" id="ARBA00022729"/>
    </source>
</evidence>
<dbReference type="GO" id="GO:0033612">
    <property type="term" value="F:receptor serine/threonine kinase binding"/>
    <property type="evidence" value="ECO:0007669"/>
    <property type="project" value="TreeGrafter"/>
</dbReference>
<evidence type="ECO:0000256" key="3">
    <source>
        <dbReference type="ARBA" id="ARBA00008684"/>
    </source>
</evidence>
<dbReference type="InterPro" id="IPR003591">
    <property type="entry name" value="Leu-rich_rpt_typical-subtyp"/>
</dbReference>
<dbReference type="InterPro" id="IPR001611">
    <property type="entry name" value="Leu-rich_rpt"/>
</dbReference>
<dbReference type="Pfam" id="PF08263">
    <property type="entry name" value="LRRNT_2"/>
    <property type="match status" value="1"/>
</dbReference>
<feature type="domain" description="Protein kinase" evidence="24">
    <location>
        <begin position="685"/>
        <end position="986"/>
    </location>
</feature>
<keyword evidence="20" id="KW-0325">Glycoprotein</keyword>
<dbReference type="AlphaFoldDB" id="A0AAN7KL54"/>
<dbReference type="EMBL" id="JAXQNO010000023">
    <property type="protein sequence ID" value="KAK4765040.1"/>
    <property type="molecule type" value="Genomic_DNA"/>
</dbReference>
<dbReference type="Pfam" id="PF13855">
    <property type="entry name" value="LRR_8"/>
    <property type="match status" value="1"/>
</dbReference>
<dbReference type="SUPFAM" id="SSF56112">
    <property type="entry name" value="Protein kinase-like (PK-like)"/>
    <property type="match status" value="1"/>
</dbReference>
<keyword evidence="15" id="KW-0418">Kinase</keyword>
<evidence type="ECO:0000256" key="17">
    <source>
        <dbReference type="ARBA" id="ARBA00022989"/>
    </source>
</evidence>
<keyword evidence="7" id="KW-0723">Serine/threonine-protein kinase</keyword>
<keyword evidence="10" id="KW-0808">Transferase</keyword>
<keyword evidence="19" id="KW-0675">Receptor</keyword>
<dbReference type="InterPro" id="IPR013210">
    <property type="entry name" value="LRR_N_plant-typ"/>
</dbReference>
<gene>
    <name evidence="25" type="ORF">SAY86_026130</name>
</gene>
<dbReference type="InterPro" id="IPR008271">
    <property type="entry name" value="Ser/Thr_kinase_AS"/>
</dbReference>
<dbReference type="FunFam" id="1.10.510.10:FF:000632">
    <property type="entry name" value="leucine-rich repeat receptor-like protein kinase TDR"/>
    <property type="match status" value="1"/>
</dbReference>
<feature type="chain" id="PRO_5042921837" description="Protein kinase domain-containing protein" evidence="23">
    <location>
        <begin position="25"/>
        <end position="994"/>
    </location>
</feature>
<evidence type="ECO:0000259" key="24">
    <source>
        <dbReference type="PROSITE" id="PS50011"/>
    </source>
</evidence>
<comment type="caution">
    <text evidence="25">The sequence shown here is derived from an EMBL/GenBank/DDBJ whole genome shotgun (WGS) entry which is preliminary data.</text>
</comment>
<evidence type="ECO:0000256" key="15">
    <source>
        <dbReference type="ARBA" id="ARBA00022777"/>
    </source>
</evidence>
<keyword evidence="8" id="KW-0597">Phosphoprotein</keyword>
<dbReference type="Pfam" id="PF23598">
    <property type="entry name" value="LRR_14"/>
    <property type="match status" value="1"/>
</dbReference>
<dbReference type="FunFam" id="3.80.10.10:FF:000275">
    <property type="entry name" value="Leucine-rich repeat receptor-like protein kinase"/>
    <property type="match status" value="1"/>
</dbReference>
<evidence type="ECO:0000256" key="16">
    <source>
        <dbReference type="ARBA" id="ARBA00022840"/>
    </source>
</evidence>
<dbReference type="InterPro" id="IPR050647">
    <property type="entry name" value="Plant_LRR-RLKs"/>
</dbReference>
<comment type="subcellular location">
    <subcellularLocation>
        <location evidence="1">Cell membrane</location>
        <topology evidence="1">Single-pass membrane protein</topology>
    </subcellularLocation>
    <subcellularLocation>
        <location evidence="2">Membrane</location>
        <topology evidence="2">Single-pass type I membrane protein</topology>
    </subcellularLocation>
</comment>
<evidence type="ECO:0000256" key="5">
    <source>
        <dbReference type="ARBA" id="ARBA00022473"/>
    </source>
</evidence>
<dbReference type="FunFam" id="3.80.10.10:FF:000719">
    <property type="entry name" value="MDIS1-interacting receptor like kinase 2 isoform A"/>
    <property type="match status" value="1"/>
</dbReference>
<comment type="similarity">
    <text evidence="3">Belongs to the protein kinase superfamily. Ser/Thr protein kinase family.</text>
</comment>
<evidence type="ECO:0000256" key="14">
    <source>
        <dbReference type="ARBA" id="ARBA00022741"/>
    </source>
</evidence>
<keyword evidence="18 22" id="KW-0472">Membrane</keyword>
<evidence type="ECO:0000256" key="6">
    <source>
        <dbReference type="ARBA" id="ARBA00022475"/>
    </source>
</evidence>
<dbReference type="InterPro" id="IPR032675">
    <property type="entry name" value="LRR_dom_sf"/>
</dbReference>
<evidence type="ECO:0000256" key="8">
    <source>
        <dbReference type="ARBA" id="ARBA00022553"/>
    </source>
</evidence>
<dbReference type="PROSITE" id="PS50011">
    <property type="entry name" value="PROTEIN_KINASE_DOM"/>
    <property type="match status" value="1"/>
</dbReference>
<keyword evidence="14 21" id="KW-0547">Nucleotide-binding</keyword>
<dbReference type="Proteomes" id="UP001346149">
    <property type="component" value="Unassembled WGS sequence"/>
</dbReference>
<dbReference type="Pfam" id="PF00069">
    <property type="entry name" value="Pkinase"/>
    <property type="match status" value="1"/>
</dbReference>
<keyword evidence="5" id="KW-0217">Developmental protein</keyword>
<evidence type="ECO:0000256" key="4">
    <source>
        <dbReference type="ARBA" id="ARBA00009592"/>
    </source>
</evidence>
<dbReference type="SUPFAM" id="SSF52058">
    <property type="entry name" value="L domain-like"/>
    <property type="match status" value="1"/>
</dbReference>
<keyword evidence="26" id="KW-1185">Reference proteome</keyword>
<dbReference type="InterPro" id="IPR000719">
    <property type="entry name" value="Prot_kinase_dom"/>
</dbReference>
<evidence type="ECO:0000256" key="11">
    <source>
        <dbReference type="ARBA" id="ARBA00022692"/>
    </source>
</evidence>
<dbReference type="PROSITE" id="PS00107">
    <property type="entry name" value="PROTEIN_KINASE_ATP"/>
    <property type="match status" value="1"/>
</dbReference>
<dbReference type="GO" id="GO:0004674">
    <property type="term" value="F:protein serine/threonine kinase activity"/>
    <property type="evidence" value="ECO:0007669"/>
    <property type="project" value="UniProtKB-KW"/>
</dbReference>
<evidence type="ECO:0000256" key="19">
    <source>
        <dbReference type="ARBA" id="ARBA00023170"/>
    </source>
</evidence>
<dbReference type="SUPFAM" id="SSF52047">
    <property type="entry name" value="RNI-like"/>
    <property type="match status" value="1"/>
</dbReference>
<accession>A0AAN7KL54</accession>
<dbReference type="InterPro" id="IPR011009">
    <property type="entry name" value="Kinase-like_dom_sf"/>
</dbReference>
<keyword evidence="11 22" id="KW-0812">Transmembrane</keyword>
<dbReference type="GO" id="GO:0048608">
    <property type="term" value="P:reproductive structure development"/>
    <property type="evidence" value="ECO:0007669"/>
    <property type="project" value="UniProtKB-ARBA"/>
</dbReference>
<dbReference type="GO" id="GO:1905393">
    <property type="term" value="P:plant organ formation"/>
    <property type="evidence" value="ECO:0007669"/>
    <property type="project" value="UniProtKB-ARBA"/>
</dbReference>
<organism evidence="25 26">
    <name type="scientific">Trapa natans</name>
    <name type="common">Water chestnut</name>
    <dbReference type="NCBI Taxonomy" id="22666"/>
    <lineage>
        <taxon>Eukaryota</taxon>
        <taxon>Viridiplantae</taxon>
        <taxon>Streptophyta</taxon>
        <taxon>Embryophyta</taxon>
        <taxon>Tracheophyta</taxon>
        <taxon>Spermatophyta</taxon>
        <taxon>Magnoliopsida</taxon>
        <taxon>eudicotyledons</taxon>
        <taxon>Gunneridae</taxon>
        <taxon>Pentapetalae</taxon>
        <taxon>rosids</taxon>
        <taxon>malvids</taxon>
        <taxon>Myrtales</taxon>
        <taxon>Lythraceae</taxon>
        <taxon>Trapa</taxon>
    </lineage>
</organism>
<dbReference type="Gene3D" id="1.10.510.10">
    <property type="entry name" value="Transferase(Phosphotransferase) domain 1"/>
    <property type="match status" value="1"/>
</dbReference>
<feature type="signal peptide" evidence="23">
    <location>
        <begin position="1"/>
        <end position="24"/>
    </location>
</feature>
<protein>
    <recommendedName>
        <fullName evidence="24">Protein kinase domain-containing protein</fullName>
    </recommendedName>
</protein>
<dbReference type="Gene3D" id="3.30.200.20">
    <property type="entry name" value="Phosphorylase Kinase, domain 1"/>
    <property type="match status" value="1"/>
</dbReference>
<dbReference type="Gene3D" id="3.80.10.10">
    <property type="entry name" value="Ribonuclease Inhibitor"/>
    <property type="match status" value="3"/>
</dbReference>
<evidence type="ECO:0000256" key="10">
    <source>
        <dbReference type="ARBA" id="ARBA00022679"/>
    </source>
</evidence>
<dbReference type="GO" id="GO:0009791">
    <property type="term" value="P:post-embryonic development"/>
    <property type="evidence" value="ECO:0007669"/>
    <property type="project" value="UniProtKB-ARBA"/>
</dbReference>
<evidence type="ECO:0000256" key="7">
    <source>
        <dbReference type="ARBA" id="ARBA00022527"/>
    </source>
</evidence>
<evidence type="ECO:0000256" key="21">
    <source>
        <dbReference type="PROSITE-ProRule" id="PRU10141"/>
    </source>
</evidence>
<evidence type="ECO:0000256" key="23">
    <source>
        <dbReference type="SAM" id="SignalP"/>
    </source>
</evidence>
<dbReference type="PROSITE" id="PS00108">
    <property type="entry name" value="PROTEIN_KINASE_ST"/>
    <property type="match status" value="1"/>
</dbReference>
<dbReference type="GO" id="GO:0005524">
    <property type="term" value="F:ATP binding"/>
    <property type="evidence" value="ECO:0007669"/>
    <property type="project" value="UniProtKB-UniRule"/>
</dbReference>
<keyword evidence="17 22" id="KW-1133">Transmembrane helix</keyword>
<dbReference type="InterPro" id="IPR055414">
    <property type="entry name" value="LRR_R13L4/SHOC2-like"/>
</dbReference>
<evidence type="ECO:0000313" key="25">
    <source>
        <dbReference type="EMBL" id="KAK4765040.1"/>
    </source>
</evidence>
<dbReference type="PANTHER" id="PTHR48056:SF35">
    <property type="entry name" value="LRR RECEPTOR-LIKE SERINE_THREONINE-PROTEIN KINASE HSL2"/>
    <property type="match status" value="1"/>
</dbReference>
<dbReference type="PANTHER" id="PTHR48056">
    <property type="entry name" value="LRR RECEPTOR-LIKE SERINE/THREONINE-PROTEIN KINASE-RELATED"/>
    <property type="match status" value="1"/>
</dbReference>
<proteinExistence type="inferred from homology"/>
<evidence type="ECO:0000256" key="9">
    <source>
        <dbReference type="ARBA" id="ARBA00022614"/>
    </source>
</evidence>
<keyword evidence="13" id="KW-0677">Repeat</keyword>
<keyword evidence="6" id="KW-1003">Cell membrane</keyword>
<keyword evidence="12 23" id="KW-0732">Signal</keyword>
<feature type="transmembrane region" description="Helical" evidence="22">
    <location>
        <begin position="626"/>
        <end position="647"/>
    </location>
</feature>